<dbReference type="InterPro" id="IPR043502">
    <property type="entry name" value="DNA/RNA_pol_sf"/>
</dbReference>
<dbReference type="Pfam" id="PF07727">
    <property type="entry name" value="RVT_2"/>
    <property type="match status" value="1"/>
</dbReference>
<dbReference type="Proteomes" id="UP001454036">
    <property type="component" value="Unassembled WGS sequence"/>
</dbReference>
<keyword evidence="2" id="KW-0675">Receptor</keyword>
<evidence type="ECO:0000313" key="3">
    <source>
        <dbReference type="Proteomes" id="UP001454036"/>
    </source>
</evidence>
<keyword evidence="2" id="KW-0812">Transmembrane</keyword>
<protein>
    <submittedName>
        <fullName evidence="2">Transmembrane signal receptor</fullName>
    </submittedName>
</protein>
<dbReference type="PANTHER" id="PTHR11439:SF462">
    <property type="match status" value="1"/>
</dbReference>
<reference evidence="2 3" key="1">
    <citation type="submission" date="2024-01" db="EMBL/GenBank/DDBJ databases">
        <title>The complete chloroplast genome sequence of Lithospermum erythrorhizon: insights into the phylogenetic relationship among Boraginaceae species and the maternal lineages of purple gromwells.</title>
        <authorList>
            <person name="Okada T."/>
            <person name="Watanabe K."/>
        </authorList>
    </citation>
    <scope>NUCLEOTIDE SEQUENCE [LARGE SCALE GENOMIC DNA]</scope>
</reference>
<dbReference type="InterPro" id="IPR013103">
    <property type="entry name" value="RVT_2"/>
</dbReference>
<evidence type="ECO:0000313" key="2">
    <source>
        <dbReference type="EMBL" id="GAA0167770.1"/>
    </source>
</evidence>
<dbReference type="PANTHER" id="PTHR11439">
    <property type="entry name" value="GAG-POL-RELATED RETROTRANSPOSON"/>
    <property type="match status" value="1"/>
</dbReference>
<organism evidence="2 3">
    <name type="scientific">Lithospermum erythrorhizon</name>
    <name type="common">Purple gromwell</name>
    <name type="synonym">Lithospermum officinale var. erythrorhizon</name>
    <dbReference type="NCBI Taxonomy" id="34254"/>
    <lineage>
        <taxon>Eukaryota</taxon>
        <taxon>Viridiplantae</taxon>
        <taxon>Streptophyta</taxon>
        <taxon>Embryophyta</taxon>
        <taxon>Tracheophyta</taxon>
        <taxon>Spermatophyta</taxon>
        <taxon>Magnoliopsida</taxon>
        <taxon>eudicotyledons</taxon>
        <taxon>Gunneridae</taxon>
        <taxon>Pentapetalae</taxon>
        <taxon>asterids</taxon>
        <taxon>lamiids</taxon>
        <taxon>Boraginales</taxon>
        <taxon>Boraginaceae</taxon>
        <taxon>Boraginoideae</taxon>
        <taxon>Lithospermeae</taxon>
        <taxon>Lithospermum</taxon>
    </lineage>
</organism>
<evidence type="ECO:0000259" key="1">
    <source>
        <dbReference type="Pfam" id="PF07727"/>
    </source>
</evidence>
<name>A0AAV3QUQ9_LITER</name>
<keyword evidence="2" id="KW-0472">Membrane</keyword>
<dbReference type="EMBL" id="BAABME010006221">
    <property type="protein sequence ID" value="GAA0167770.1"/>
    <property type="molecule type" value="Genomic_DNA"/>
</dbReference>
<proteinExistence type="predicted"/>
<accession>A0AAV3QUQ9</accession>
<sequence length="286" mass="32631">MKTVRTFLVVAVAKNWELHQMDVHNAFLHGDLTEEVYMRVPPRFSRGKPGEVCRLQKSLYGLKQTPRCWFSKLAAALKWYGFLQSLSVYSLFTWSKKDVHINVLVYVDDLIISGNNSAAILSFKEYLSSCFHMKDLGILKYFLGIEIARSQEDIFLSQRKYTLDIISDTGLLGAKPATFPLEQNNHLATSSNPLFVDVERYRRVVGRLMYLAFTRPDISFVVQVLSQFIHAPRHDHWLAALRVVKYLKGSPGQGILLSSSCDFQLTGWCDSDWAICPLTRRSSLDG</sequence>
<keyword evidence="3" id="KW-1185">Reference proteome</keyword>
<dbReference type="SUPFAM" id="SSF56672">
    <property type="entry name" value="DNA/RNA polymerases"/>
    <property type="match status" value="1"/>
</dbReference>
<gene>
    <name evidence="2" type="ORF">LIER_22629</name>
</gene>
<comment type="caution">
    <text evidence="2">The sequence shown here is derived from an EMBL/GenBank/DDBJ whole genome shotgun (WGS) entry which is preliminary data.</text>
</comment>
<dbReference type="AlphaFoldDB" id="A0AAV3QUQ9"/>
<feature type="domain" description="Reverse transcriptase Ty1/copia-type" evidence="1">
    <location>
        <begin position="2"/>
        <end position="182"/>
    </location>
</feature>